<evidence type="ECO:0000313" key="4">
    <source>
        <dbReference type="EMBL" id="VDN16094.1"/>
    </source>
</evidence>
<dbReference type="EMBL" id="UYRU01064634">
    <property type="protein sequence ID" value="VDN16094.1"/>
    <property type="molecule type" value="Genomic_DNA"/>
</dbReference>
<dbReference type="AlphaFoldDB" id="A0A3P7LH11"/>
<dbReference type="OrthoDB" id="10251809at2759"/>
<gene>
    <name evidence="4" type="ORF">DILT_LOCUS11925</name>
</gene>
<dbReference type="Pfam" id="PF08385">
    <property type="entry name" value="DHC_N1"/>
    <property type="match status" value="1"/>
</dbReference>
<accession>A0A3P7LH11</accession>
<dbReference type="InterPro" id="IPR026983">
    <property type="entry name" value="DHC"/>
</dbReference>
<evidence type="ECO:0000313" key="5">
    <source>
        <dbReference type="Proteomes" id="UP000281553"/>
    </source>
</evidence>
<protein>
    <recommendedName>
        <fullName evidence="3">Dynein heavy chain tail domain-containing protein</fullName>
    </recommendedName>
</protein>
<dbReference type="PANTHER" id="PTHR22878">
    <property type="entry name" value="DYNEIN HEAVY CHAIN 6, AXONEMAL-LIKE-RELATED"/>
    <property type="match status" value="1"/>
</dbReference>
<organism evidence="4 5">
    <name type="scientific">Dibothriocephalus latus</name>
    <name type="common">Fish tapeworm</name>
    <name type="synonym">Diphyllobothrium latum</name>
    <dbReference type="NCBI Taxonomy" id="60516"/>
    <lineage>
        <taxon>Eukaryota</taxon>
        <taxon>Metazoa</taxon>
        <taxon>Spiralia</taxon>
        <taxon>Lophotrochozoa</taxon>
        <taxon>Platyhelminthes</taxon>
        <taxon>Cestoda</taxon>
        <taxon>Eucestoda</taxon>
        <taxon>Diphyllobothriidea</taxon>
        <taxon>Diphyllobothriidae</taxon>
        <taxon>Dibothriocephalus</taxon>
    </lineage>
</organism>
<evidence type="ECO:0000256" key="1">
    <source>
        <dbReference type="SAM" id="Coils"/>
    </source>
</evidence>
<feature type="compositionally biased region" description="Polar residues" evidence="2">
    <location>
        <begin position="104"/>
        <end position="115"/>
    </location>
</feature>
<dbReference type="GO" id="GO:0007018">
    <property type="term" value="P:microtubule-based movement"/>
    <property type="evidence" value="ECO:0007669"/>
    <property type="project" value="InterPro"/>
</dbReference>
<keyword evidence="5" id="KW-1185">Reference proteome</keyword>
<feature type="coiled-coil region" evidence="1">
    <location>
        <begin position="619"/>
        <end position="646"/>
    </location>
</feature>
<evidence type="ECO:0000256" key="2">
    <source>
        <dbReference type="SAM" id="MobiDB-lite"/>
    </source>
</evidence>
<proteinExistence type="predicted"/>
<sequence length="890" mass="102212">MDDPRIKWIKCLLYKCFSLKDDDIFSEFLKENSGLNLSQLEDFFDAFPEFTCRCVSFTTETVEDNVYDEVEISDDEVNEKEQLDESDIAQPISLPKDHADVHSETASTSHGSQSSDVHEDDNSKKKKMVLRTVERVTLVAHFDVQQPPNTKACVVFINRTTADLIPKFSTLAEAKISLPRLLEITVTTGDRLSSLHSVLQNVYARQLAYNQQEYLEIFTEGTDQRDSTITLSGKPQMNGEDTDVLNHVVRDEFLINLRKFMRFVSSTLEFVISEEKLPVPVLDLKDNPEENMKDEKLMAEIDTIVVQWNHQVRETIEKLQSRSPVGHGPLAEIDFWRDRAISLTALVEQFNQPVVRKILWLYAYKEHLSPASQNEQLHNMYLEAKENVNDVTETLSPLMQALQMIWIISRHYNKDERMVPLFERIAWSLCDRVSRVLEPSSFFCLSAANIINLSSEAKLLLDSWKSIYFVKRAEIEASGRDSRWEFDRKRLFAKTDYIAKICSDFENIARVISEFQKIFGPEAKSVMLEHKQIDGILLNVATLLRSFSKIEFNPFDPGCQSSWDACLEKFRQDVEKIKTDVKSCINDSFKSLRSSQGAFEMLQRFSSSQTAGDIASVFIEKFQDVLDQYERELRLVETTFDEVVSNAREHEFNLGPKYFPVVSGAISVERQLFNRIKAPMVGFVETKELTDTERGRQIRDRYVCVARHMKNFEEELFADWKLRISEYLPGLLERKLWKSSDNLPQKRPSKPSLTLARLRTGISSPTTDSTLTNTTRFGPLLPILDKTLYYFHFEVDFDDALELVIVETKYLDNLGLIAPDLARHLALNVRNTACFVYIKNQKCCTYILLPTKIKKTGMVISSVLTVISQSYPAASGAQLEARTHGSSEYC</sequence>
<dbReference type="GO" id="GO:0030286">
    <property type="term" value="C:dynein complex"/>
    <property type="evidence" value="ECO:0007669"/>
    <property type="project" value="InterPro"/>
</dbReference>
<name>A0A3P7LH11_DIBLA</name>
<keyword evidence="1" id="KW-0175">Coiled coil</keyword>
<dbReference type="Proteomes" id="UP000281553">
    <property type="component" value="Unassembled WGS sequence"/>
</dbReference>
<feature type="region of interest" description="Disordered" evidence="2">
    <location>
        <begin position="99"/>
        <end position="125"/>
    </location>
</feature>
<reference evidence="4 5" key="1">
    <citation type="submission" date="2018-11" db="EMBL/GenBank/DDBJ databases">
        <authorList>
            <consortium name="Pathogen Informatics"/>
        </authorList>
    </citation>
    <scope>NUCLEOTIDE SEQUENCE [LARGE SCALE GENOMIC DNA]</scope>
</reference>
<evidence type="ECO:0000259" key="3">
    <source>
        <dbReference type="Pfam" id="PF08385"/>
    </source>
</evidence>
<dbReference type="GO" id="GO:0051959">
    <property type="term" value="F:dynein light intermediate chain binding"/>
    <property type="evidence" value="ECO:0007669"/>
    <property type="project" value="InterPro"/>
</dbReference>
<dbReference type="InterPro" id="IPR013594">
    <property type="entry name" value="Dynein_heavy_tail"/>
</dbReference>
<dbReference type="PANTHER" id="PTHR22878:SF63">
    <property type="entry name" value="DYNEIN AXONEMAL HEAVY CHAIN 10"/>
    <property type="match status" value="1"/>
</dbReference>
<dbReference type="GO" id="GO:0045505">
    <property type="term" value="F:dynein intermediate chain binding"/>
    <property type="evidence" value="ECO:0007669"/>
    <property type="project" value="InterPro"/>
</dbReference>
<feature type="domain" description="Dynein heavy chain tail" evidence="3">
    <location>
        <begin position="300"/>
        <end position="828"/>
    </location>
</feature>